<evidence type="ECO:0000259" key="11">
    <source>
        <dbReference type="PROSITE" id="PS51133"/>
    </source>
</evidence>
<feature type="binding site" evidence="9">
    <location>
        <position position="114"/>
    </location>
    <ligand>
        <name>Zn(2+)</name>
        <dbReference type="ChEBI" id="CHEBI:29105"/>
        <label>2</label>
    </ligand>
</feature>
<dbReference type="GO" id="GO:0005736">
    <property type="term" value="C:RNA polymerase I complex"/>
    <property type="evidence" value="ECO:0007669"/>
    <property type="project" value="TreeGrafter"/>
</dbReference>
<dbReference type="SUPFAM" id="SSF57783">
    <property type="entry name" value="Zinc beta-ribbon"/>
    <property type="match status" value="1"/>
</dbReference>
<keyword evidence="5 9" id="KW-0862">Zinc</keyword>
<evidence type="ECO:0000256" key="4">
    <source>
        <dbReference type="ARBA" id="ARBA00022771"/>
    </source>
</evidence>
<dbReference type="PROSITE" id="PS51133">
    <property type="entry name" value="ZF_TFIIS_2"/>
    <property type="match status" value="1"/>
</dbReference>
<dbReference type="InterPro" id="IPR012164">
    <property type="entry name" value="Rpa12/Rpb9/Rpc10/TFS"/>
</dbReference>
<dbReference type="GO" id="GO:0006363">
    <property type="term" value="P:termination of RNA polymerase I transcription"/>
    <property type="evidence" value="ECO:0007669"/>
    <property type="project" value="TreeGrafter"/>
</dbReference>
<evidence type="ECO:0000256" key="1">
    <source>
        <dbReference type="ARBA" id="ARBA00004604"/>
    </source>
</evidence>
<name>A0AB34KEX4_9PEZI</name>
<organism evidence="12 13">
    <name type="scientific">Cladosporium halotolerans</name>
    <dbReference type="NCBI Taxonomy" id="1052096"/>
    <lineage>
        <taxon>Eukaryota</taxon>
        <taxon>Fungi</taxon>
        <taxon>Dikarya</taxon>
        <taxon>Ascomycota</taxon>
        <taxon>Pezizomycotina</taxon>
        <taxon>Dothideomycetes</taxon>
        <taxon>Dothideomycetidae</taxon>
        <taxon>Cladosporiales</taxon>
        <taxon>Cladosporiaceae</taxon>
        <taxon>Cladosporium</taxon>
    </lineage>
</organism>
<comment type="subcellular location">
    <subcellularLocation>
        <location evidence="1">Nucleus</location>
        <location evidence="1">Nucleolus</location>
    </subcellularLocation>
</comment>
<feature type="binding site" evidence="9">
    <location>
        <position position="86"/>
    </location>
    <ligand>
        <name>Zn(2+)</name>
        <dbReference type="ChEBI" id="CHEBI:29105"/>
        <label>2</label>
    </ligand>
</feature>
<dbReference type="PANTHER" id="PTHR11239:SF14">
    <property type="entry name" value="DNA-DIRECTED RNA POLYMERASE I SUBUNIT RPA12"/>
    <property type="match status" value="1"/>
</dbReference>
<comment type="function">
    <text evidence="8">DNA-dependent RNA polymerase catalyzes the transcription of DNA into RNA using the four ribonucleoside triphosphates as substrates.</text>
</comment>
<feature type="zinc finger region" description="C4-type" evidence="10">
    <location>
        <begin position="9"/>
        <end position="32"/>
    </location>
</feature>
<feature type="binding site" evidence="9">
    <location>
        <position position="12"/>
    </location>
    <ligand>
        <name>Zn(2+)</name>
        <dbReference type="ChEBI" id="CHEBI:29105"/>
        <label>1</label>
    </ligand>
</feature>
<evidence type="ECO:0000256" key="5">
    <source>
        <dbReference type="ARBA" id="ARBA00022833"/>
    </source>
</evidence>
<dbReference type="PIRSF" id="PIRSF005586">
    <property type="entry name" value="RNApol_RpoM"/>
    <property type="match status" value="1"/>
</dbReference>
<dbReference type="CDD" id="cd10507">
    <property type="entry name" value="Zn-ribbon_RPA12"/>
    <property type="match status" value="1"/>
</dbReference>
<comment type="similarity">
    <text evidence="8">Belongs to the archaeal rpoM/eukaryotic RPA12/RPB9/RPC11 RNA polymerase family.</text>
</comment>
<dbReference type="GO" id="GO:0003676">
    <property type="term" value="F:nucleic acid binding"/>
    <property type="evidence" value="ECO:0007669"/>
    <property type="project" value="InterPro"/>
</dbReference>
<comment type="caution">
    <text evidence="12">The sequence shown here is derived from an EMBL/GenBank/DDBJ whole genome shotgun (WGS) entry which is preliminary data.</text>
</comment>
<keyword evidence="4 10" id="KW-0863">Zinc-finger</keyword>
<dbReference type="PROSITE" id="PS00466">
    <property type="entry name" value="ZF_TFIIS_1"/>
    <property type="match status" value="1"/>
</dbReference>
<keyword evidence="3 9" id="KW-0479">Metal-binding</keyword>
<dbReference type="SMART" id="SM00440">
    <property type="entry name" value="ZnF_C2C2"/>
    <property type="match status" value="1"/>
</dbReference>
<dbReference type="PROSITE" id="PS01030">
    <property type="entry name" value="RNA_POL_M_15KD"/>
    <property type="match status" value="1"/>
</dbReference>
<proteinExistence type="inferred from homology"/>
<evidence type="ECO:0000256" key="10">
    <source>
        <dbReference type="PIRSR" id="PIRSR005586-2"/>
    </source>
</evidence>
<evidence type="ECO:0000256" key="9">
    <source>
        <dbReference type="PIRSR" id="PIRSR005586-1"/>
    </source>
</evidence>
<dbReference type="EMBL" id="JAAQHG020000108">
    <property type="protein sequence ID" value="KAL1581890.1"/>
    <property type="molecule type" value="Genomic_DNA"/>
</dbReference>
<evidence type="ECO:0000256" key="8">
    <source>
        <dbReference type="PIRNR" id="PIRNR005586"/>
    </source>
</evidence>
<dbReference type="InterPro" id="IPR034004">
    <property type="entry name" value="Zn_ribbon_RPA12_C"/>
</dbReference>
<keyword evidence="6 8" id="KW-0804">Transcription</keyword>
<dbReference type="AlphaFoldDB" id="A0AB34KEX4"/>
<feature type="binding site" evidence="9">
    <location>
        <position position="111"/>
    </location>
    <ligand>
        <name>Zn(2+)</name>
        <dbReference type="ChEBI" id="CHEBI:29105"/>
        <label>2</label>
    </ligand>
</feature>
<dbReference type="Pfam" id="PF01096">
    <property type="entry name" value="Zn_ribbon_TFIIS"/>
    <property type="match status" value="1"/>
</dbReference>
<dbReference type="InterPro" id="IPR019761">
    <property type="entry name" value="DNA-dir_RNA_pol-M_15_CS"/>
</dbReference>
<keyword evidence="7 8" id="KW-0539">Nucleus</keyword>
<reference evidence="12 13" key="1">
    <citation type="journal article" date="2020" name="Microbiol. Resour. Announc.">
        <title>Draft Genome Sequence of a Cladosporium Species Isolated from the Mesophotic Ascidian Didemnum maculosum.</title>
        <authorList>
            <person name="Gioti A."/>
            <person name="Siaperas R."/>
            <person name="Nikolaivits E."/>
            <person name="Le Goff G."/>
            <person name="Ouazzani J."/>
            <person name="Kotoulas G."/>
            <person name="Topakas E."/>
        </authorList>
    </citation>
    <scope>NUCLEOTIDE SEQUENCE [LARGE SCALE GENOMIC DNA]</scope>
    <source>
        <strain evidence="12 13">TM138-S3</strain>
    </source>
</reference>
<dbReference type="InterPro" id="IPR001222">
    <property type="entry name" value="Znf_TFIIS"/>
</dbReference>
<feature type="domain" description="TFIIS-type" evidence="11">
    <location>
        <begin position="79"/>
        <end position="119"/>
    </location>
</feature>
<feature type="binding site" evidence="9">
    <location>
        <position position="9"/>
    </location>
    <ligand>
        <name>Zn(2+)</name>
        <dbReference type="ChEBI" id="CHEBI:29105"/>
        <label>1</label>
    </ligand>
</feature>
<evidence type="ECO:0000256" key="6">
    <source>
        <dbReference type="ARBA" id="ARBA00023163"/>
    </source>
</evidence>
<dbReference type="Gene3D" id="2.20.25.10">
    <property type="match status" value="1"/>
</dbReference>
<feature type="binding site" evidence="9">
    <location>
        <position position="83"/>
    </location>
    <ligand>
        <name>Zn(2+)</name>
        <dbReference type="ChEBI" id="CHEBI:29105"/>
        <label>2</label>
    </ligand>
</feature>
<dbReference type="PANTHER" id="PTHR11239">
    <property type="entry name" value="DNA-DIRECTED RNA POLYMERASE"/>
    <property type="match status" value="1"/>
</dbReference>
<evidence type="ECO:0000256" key="7">
    <source>
        <dbReference type="ARBA" id="ARBA00023242"/>
    </source>
</evidence>
<evidence type="ECO:0000256" key="3">
    <source>
        <dbReference type="ARBA" id="ARBA00022723"/>
    </source>
</evidence>
<evidence type="ECO:0000313" key="12">
    <source>
        <dbReference type="EMBL" id="KAL1581890.1"/>
    </source>
</evidence>
<protein>
    <recommendedName>
        <fullName evidence="8">DNA-directed RNA polymerase subunit</fullName>
    </recommendedName>
</protein>
<gene>
    <name evidence="12" type="ORF">WHR41_09398</name>
</gene>
<dbReference type="Proteomes" id="UP000803884">
    <property type="component" value="Unassembled WGS sequence"/>
</dbReference>
<keyword evidence="13" id="KW-1185">Reference proteome</keyword>
<sequence>MSFIGLLFCTDCGNLLPRANRQQMPHIICDVCAKSNSNQWPDEQTTVSRPEAFPSSLRRKLLSNTIEISQDVANSQQTANEECPRCHNPQLRFSEAQLRSADEGSTIFYTCPKCDYKFNTNN</sequence>
<evidence type="ECO:0000313" key="13">
    <source>
        <dbReference type="Proteomes" id="UP000803884"/>
    </source>
</evidence>
<evidence type="ECO:0000256" key="2">
    <source>
        <dbReference type="ARBA" id="ARBA00022478"/>
    </source>
</evidence>
<keyword evidence="2 8" id="KW-0240">DNA-directed RNA polymerase</keyword>
<dbReference type="GO" id="GO:0003899">
    <property type="term" value="F:DNA-directed RNA polymerase activity"/>
    <property type="evidence" value="ECO:0007669"/>
    <property type="project" value="InterPro"/>
</dbReference>
<dbReference type="GeneID" id="96010839"/>
<accession>A0AB34KEX4</accession>
<dbReference type="RefSeq" id="XP_069224998.1">
    <property type="nucleotide sequence ID" value="XM_069378001.1"/>
</dbReference>
<feature type="binding site" evidence="9">
    <location>
        <position position="32"/>
    </location>
    <ligand>
        <name>Zn(2+)</name>
        <dbReference type="ChEBI" id="CHEBI:29105"/>
        <label>1</label>
    </ligand>
</feature>
<dbReference type="GO" id="GO:0008270">
    <property type="term" value="F:zinc ion binding"/>
    <property type="evidence" value="ECO:0007669"/>
    <property type="project" value="UniProtKB-KW"/>
</dbReference>
<feature type="binding site" evidence="9">
    <location>
        <position position="29"/>
    </location>
    <ligand>
        <name>Zn(2+)</name>
        <dbReference type="ChEBI" id="CHEBI:29105"/>
        <label>1</label>
    </ligand>
</feature>